<proteinExistence type="predicted"/>
<dbReference type="PANTHER" id="PTHR21310">
    <property type="entry name" value="AMINOGLYCOSIDE PHOSPHOTRANSFERASE-RELATED-RELATED"/>
    <property type="match status" value="1"/>
</dbReference>
<sequence>MAPKPRCACMDKDDMIWEKLDEEVVEWDKAMNKKETYLEIAELLQQSCPVPEEKIRYEVATMRYVAANTTIPIPHIYHYGTAAENPTGLGPFIIMDYIDHHQNMSRELLHPSRLDERSILDPNIDEKKLELMYAQMANILLQLSNLSFPRGGSLVMDKDGSSPASVGGRPLIANMAHMVVHTNAPVSILPPARTYDSSNEWYRDLADMHMAQLVLQHNDAVDDEDDARDKYVARQMFRNIAAENRVLPGPSSPPDNEFRLFSEDLRPANVLLDEDLRVVGVIDWEFAYAAPAQFSYDPPWWLLLREPEEWLEGNPRLWLKAYEPRLQVFLRALEGEEKKMMATGDPAHGLTNPPLSWAFDFIWWKFLDESYFGPNDDQDHSVRLQLLSKPQREMMEPFVARKMQENTDRRIVKWEPKEAASCLAEVLV</sequence>
<evidence type="ECO:0000259" key="1">
    <source>
        <dbReference type="Pfam" id="PF01636"/>
    </source>
</evidence>
<feature type="domain" description="Aminoglycoside phosphotransferase" evidence="1">
    <location>
        <begin position="51"/>
        <end position="294"/>
    </location>
</feature>
<gene>
    <name evidence="2" type="ORF">PGQ11_009345</name>
</gene>
<dbReference type="Gene3D" id="3.90.1200.10">
    <property type="match status" value="1"/>
</dbReference>
<comment type="caution">
    <text evidence="2">The sequence shown here is derived from an EMBL/GenBank/DDBJ whole genome shotgun (WGS) entry which is preliminary data.</text>
</comment>
<organism evidence="2 3">
    <name type="scientific">Apiospora arundinis</name>
    <dbReference type="NCBI Taxonomy" id="335852"/>
    <lineage>
        <taxon>Eukaryota</taxon>
        <taxon>Fungi</taxon>
        <taxon>Dikarya</taxon>
        <taxon>Ascomycota</taxon>
        <taxon>Pezizomycotina</taxon>
        <taxon>Sordariomycetes</taxon>
        <taxon>Xylariomycetidae</taxon>
        <taxon>Amphisphaeriales</taxon>
        <taxon>Apiosporaceae</taxon>
        <taxon>Apiospora</taxon>
    </lineage>
</organism>
<reference evidence="2 3" key="1">
    <citation type="journal article" date="2024" name="IMA Fungus">
        <title>Apiospora arundinis, a panoply of carbohydrate-active enzymes and secondary metabolites.</title>
        <authorList>
            <person name="Sorensen T."/>
            <person name="Petersen C."/>
            <person name="Muurmann A.T."/>
            <person name="Christiansen J.V."/>
            <person name="Brundto M.L."/>
            <person name="Overgaard C.K."/>
            <person name="Boysen A.T."/>
            <person name="Wollenberg R.D."/>
            <person name="Larsen T.O."/>
            <person name="Sorensen J.L."/>
            <person name="Nielsen K.L."/>
            <person name="Sondergaard T.E."/>
        </authorList>
    </citation>
    <scope>NUCLEOTIDE SEQUENCE [LARGE SCALE GENOMIC DNA]</scope>
    <source>
        <strain evidence="2 3">AAU 773</strain>
    </source>
</reference>
<evidence type="ECO:0000313" key="3">
    <source>
        <dbReference type="Proteomes" id="UP001390339"/>
    </source>
</evidence>
<accession>A0ABR2IHQ2</accession>
<dbReference type="SUPFAM" id="SSF56112">
    <property type="entry name" value="Protein kinase-like (PK-like)"/>
    <property type="match status" value="1"/>
</dbReference>
<dbReference type="Proteomes" id="UP001390339">
    <property type="component" value="Unassembled WGS sequence"/>
</dbReference>
<name>A0ABR2IHQ2_9PEZI</name>
<dbReference type="InterPro" id="IPR011009">
    <property type="entry name" value="Kinase-like_dom_sf"/>
</dbReference>
<protein>
    <submittedName>
        <fullName evidence="2">Phosphotransferase family protein</fullName>
    </submittedName>
</protein>
<dbReference type="InterPro" id="IPR051678">
    <property type="entry name" value="AGP_Transferase"/>
</dbReference>
<dbReference type="EMBL" id="JAPCWZ010000005">
    <property type="protein sequence ID" value="KAK8863110.1"/>
    <property type="molecule type" value="Genomic_DNA"/>
</dbReference>
<dbReference type="PANTHER" id="PTHR21310:SF37">
    <property type="entry name" value="AMINOGLYCOSIDE PHOSPHOTRANSFERASE DOMAIN-CONTAINING PROTEIN"/>
    <property type="match status" value="1"/>
</dbReference>
<evidence type="ECO:0000313" key="2">
    <source>
        <dbReference type="EMBL" id="KAK8863110.1"/>
    </source>
</evidence>
<dbReference type="InterPro" id="IPR002575">
    <property type="entry name" value="Aminoglycoside_PTrfase"/>
</dbReference>
<keyword evidence="3" id="KW-1185">Reference proteome</keyword>
<dbReference type="Pfam" id="PF01636">
    <property type="entry name" value="APH"/>
    <property type="match status" value="1"/>
</dbReference>